<accession>A0A917D303</accession>
<dbReference type="AlphaFoldDB" id="A0A917D303"/>
<name>A0A917D303_9BACL</name>
<sequence length="194" mass="22024">MKKFFRRLIIFVIILVILVVLAGWGLTRYVAPREQLDLNAAPLDLRQKATDMALQMNPELTLTEEDINNLIKSHLGDNRMLAPDVRLDGARFELQSDVLTAHVNVTYMGQIEAAAVAEYRLVWEKPNLRAVPERLAIRDIPLPADGMQELVIPLGSQLPEMLEVRGVYFDPDRIRIAFQANLPDMQDLLGQLKK</sequence>
<dbReference type="RefSeq" id="WP_188531589.1">
    <property type="nucleotide sequence ID" value="NZ_BMGR01000008.1"/>
</dbReference>
<comment type="caution">
    <text evidence="1">The sequence shown here is derived from an EMBL/GenBank/DDBJ whole genome shotgun (WGS) entry which is preliminary data.</text>
</comment>
<organism evidence="1 2">
    <name type="scientific">Paenibacillus abyssi</name>
    <dbReference type="NCBI Taxonomy" id="1340531"/>
    <lineage>
        <taxon>Bacteria</taxon>
        <taxon>Bacillati</taxon>
        <taxon>Bacillota</taxon>
        <taxon>Bacilli</taxon>
        <taxon>Bacillales</taxon>
        <taxon>Paenibacillaceae</taxon>
        <taxon>Paenibacillus</taxon>
    </lineage>
</organism>
<protein>
    <recommendedName>
        <fullName evidence="3">DUF2140 domain-containing protein</fullName>
    </recommendedName>
</protein>
<reference evidence="1" key="2">
    <citation type="submission" date="2020-09" db="EMBL/GenBank/DDBJ databases">
        <authorList>
            <person name="Sun Q."/>
            <person name="Zhou Y."/>
        </authorList>
    </citation>
    <scope>NUCLEOTIDE SEQUENCE</scope>
    <source>
        <strain evidence="1">CGMCC 1.12987</strain>
    </source>
</reference>
<proteinExistence type="predicted"/>
<evidence type="ECO:0000313" key="2">
    <source>
        <dbReference type="Proteomes" id="UP000644756"/>
    </source>
</evidence>
<evidence type="ECO:0000313" key="1">
    <source>
        <dbReference type="EMBL" id="GGG08880.1"/>
    </source>
</evidence>
<dbReference type="Proteomes" id="UP000644756">
    <property type="component" value="Unassembled WGS sequence"/>
</dbReference>
<reference evidence="1" key="1">
    <citation type="journal article" date="2014" name="Int. J. Syst. Evol. Microbiol.">
        <title>Complete genome sequence of Corynebacterium casei LMG S-19264T (=DSM 44701T), isolated from a smear-ripened cheese.</title>
        <authorList>
            <consortium name="US DOE Joint Genome Institute (JGI-PGF)"/>
            <person name="Walter F."/>
            <person name="Albersmeier A."/>
            <person name="Kalinowski J."/>
            <person name="Ruckert C."/>
        </authorList>
    </citation>
    <scope>NUCLEOTIDE SEQUENCE</scope>
    <source>
        <strain evidence="1">CGMCC 1.12987</strain>
    </source>
</reference>
<gene>
    <name evidence="1" type="ORF">GCM10010916_27120</name>
</gene>
<keyword evidence="2" id="KW-1185">Reference proteome</keyword>
<dbReference type="EMBL" id="BMGR01000008">
    <property type="protein sequence ID" value="GGG08880.1"/>
    <property type="molecule type" value="Genomic_DNA"/>
</dbReference>
<evidence type="ECO:0008006" key="3">
    <source>
        <dbReference type="Google" id="ProtNLM"/>
    </source>
</evidence>